<reference evidence="6" key="1">
    <citation type="submission" date="2021-01" db="EMBL/GenBank/DDBJ databases">
        <title>Modified the classification status of verrucomicrobia.</title>
        <authorList>
            <person name="Feng X."/>
        </authorList>
    </citation>
    <scope>NUCLEOTIDE SEQUENCE</scope>
    <source>
        <strain evidence="6">KCTC 12986</strain>
    </source>
</reference>
<dbReference type="EMBL" id="JAENIO010000044">
    <property type="protein sequence ID" value="MBK1835214.1"/>
    <property type="molecule type" value="Genomic_DNA"/>
</dbReference>
<dbReference type="PANTHER" id="PTHR37467:SF1">
    <property type="entry name" value="EXPORTED CALCIUM-BINDING GLYCOPROTEIN"/>
    <property type="match status" value="1"/>
</dbReference>
<dbReference type="PROSITE" id="PS00018">
    <property type="entry name" value="EF_HAND_1"/>
    <property type="match status" value="1"/>
</dbReference>
<dbReference type="InterPro" id="IPR028974">
    <property type="entry name" value="TSP_type-3_rpt"/>
</dbReference>
<evidence type="ECO:0000256" key="2">
    <source>
        <dbReference type="ARBA" id="ARBA00022525"/>
    </source>
</evidence>
<dbReference type="InterPro" id="IPR018247">
    <property type="entry name" value="EF_Hand_1_Ca_BS"/>
</dbReference>
<proteinExistence type="predicted"/>
<feature type="region of interest" description="Disordered" evidence="5">
    <location>
        <begin position="361"/>
        <end position="399"/>
    </location>
</feature>
<feature type="compositionally biased region" description="Low complexity" evidence="5">
    <location>
        <begin position="291"/>
        <end position="303"/>
    </location>
</feature>
<evidence type="ECO:0000256" key="5">
    <source>
        <dbReference type="SAM" id="MobiDB-lite"/>
    </source>
</evidence>
<dbReference type="GO" id="GO:0005509">
    <property type="term" value="F:calcium ion binding"/>
    <property type="evidence" value="ECO:0007669"/>
    <property type="project" value="InterPro"/>
</dbReference>
<keyword evidence="7" id="KW-1185">Reference proteome</keyword>
<gene>
    <name evidence="6" type="ORF">JIN78_14180</name>
</gene>
<name>A0A934RPQ3_9BACT</name>
<feature type="region of interest" description="Disordered" evidence="5">
    <location>
        <begin position="206"/>
        <end position="331"/>
    </location>
</feature>
<evidence type="ECO:0000256" key="4">
    <source>
        <dbReference type="ARBA" id="ARBA00022837"/>
    </source>
</evidence>
<dbReference type="PANTHER" id="PTHR37467">
    <property type="entry name" value="EXPORTED CALCIUM-BINDING GLYCOPROTEIN-RELATED"/>
    <property type="match status" value="1"/>
</dbReference>
<dbReference type="InterPro" id="IPR059100">
    <property type="entry name" value="TSP3_bac"/>
</dbReference>
<keyword evidence="3" id="KW-0732">Signal</keyword>
<feature type="compositionally biased region" description="Acidic residues" evidence="5">
    <location>
        <begin position="370"/>
        <end position="380"/>
    </location>
</feature>
<comment type="subcellular location">
    <subcellularLocation>
        <location evidence="1">Secreted</location>
    </subcellularLocation>
</comment>
<feature type="compositionally biased region" description="Acidic residues" evidence="5">
    <location>
        <begin position="245"/>
        <end position="255"/>
    </location>
</feature>
<accession>A0A934RPQ3</accession>
<dbReference type="RefSeq" id="WP_200392649.1">
    <property type="nucleotide sequence ID" value="NZ_JAENIO010000044.1"/>
</dbReference>
<feature type="compositionally biased region" description="Acidic residues" evidence="5">
    <location>
        <begin position="268"/>
        <end position="278"/>
    </location>
</feature>
<dbReference type="Gene3D" id="4.10.1080.10">
    <property type="entry name" value="TSP type-3 repeat"/>
    <property type="match status" value="1"/>
</dbReference>
<dbReference type="Proteomes" id="UP000604083">
    <property type="component" value="Unassembled WGS sequence"/>
</dbReference>
<protein>
    <submittedName>
        <fullName evidence="6">Uncharacterized protein</fullName>
    </submittedName>
</protein>
<sequence length="717" mass="73775">MALVLTTENLTDKTDNLIATFDGQVMNAVSATDSGLGAQGASIFYLINPDSTEGIFEVFTDSNLTNITWAYSAISLSGAPGIAGQDTVGSTTNSADIPLEVSYTTATDNGFVITAAVNNDHNGGRPLSLAYGNANSSLLDFVTVGSSGHFHPIGRIESAGEQFDGYLGQYQRTAVATLAFGVASVNDQDSDLLNDFWEDEHFGDASGTIEESDLTPQNGSGDPDSDLASNEQEETAGTDPNVPDSDGDGLTDGEEINTHNTLPLVADSDADGIGDAEEVTAGNDGFITNALSSDTDSDGLSDSWEILNGLDPTDGSGDQGGSGDPDSDNLTNAEELLASTNPTSADSDNDGLTDAEEINTTLTDPLLADSDADGLLDGEEVTAGSDPLSEDGDGDGFSDATELAVGTDPNDGALFPENFITETNSAAGLTANEAFSNSDTGVIFTSASFALNGGNFVALFFTAEGIGGNGALPTATFAGQAMTALHAQDPGVGAQTATVFYLHNPSATEGVFEVSSDPGLTALSYAYSQLALSNVSQIAASLAIGSTETAPATALELDYEITNNDGFVLSAAANNDFNNSRILSVASGNPDTDLLPHAVIGSSGHFHSYGQVGPAGSHQDLYLGQYQRTAIASLVLGSPVAMGEGIEIISSDYTEGTFQVTYSGLDPEKNYQWMISSPGLNTFTPLGDAFSPTGSSESLSDLSPPAEKAFYRLSELP</sequence>
<dbReference type="Pfam" id="PF18884">
    <property type="entry name" value="TSP3_bac"/>
    <property type="match status" value="6"/>
</dbReference>
<comment type="caution">
    <text evidence="6">The sequence shown here is derived from an EMBL/GenBank/DDBJ whole genome shotgun (WGS) entry which is preliminary data.</text>
</comment>
<organism evidence="6 7">
    <name type="scientific">Roseibacillus ishigakijimensis</name>
    <dbReference type="NCBI Taxonomy" id="454146"/>
    <lineage>
        <taxon>Bacteria</taxon>
        <taxon>Pseudomonadati</taxon>
        <taxon>Verrucomicrobiota</taxon>
        <taxon>Verrucomicrobiia</taxon>
        <taxon>Verrucomicrobiales</taxon>
        <taxon>Verrucomicrobiaceae</taxon>
        <taxon>Roseibacillus</taxon>
    </lineage>
</organism>
<keyword evidence="2" id="KW-0964">Secreted</keyword>
<evidence type="ECO:0000256" key="1">
    <source>
        <dbReference type="ARBA" id="ARBA00004613"/>
    </source>
</evidence>
<evidence type="ECO:0000256" key="3">
    <source>
        <dbReference type="ARBA" id="ARBA00022729"/>
    </source>
</evidence>
<evidence type="ECO:0000313" key="7">
    <source>
        <dbReference type="Proteomes" id="UP000604083"/>
    </source>
</evidence>
<dbReference type="AlphaFoldDB" id="A0A934RPQ3"/>
<keyword evidence="4" id="KW-0106">Calcium</keyword>
<evidence type="ECO:0000313" key="6">
    <source>
        <dbReference type="EMBL" id="MBK1835214.1"/>
    </source>
</evidence>
<dbReference type="InterPro" id="IPR053180">
    <property type="entry name" value="Ca-binding_acidic-repeat"/>
</dbReference>